<dbReference type="PANTHER" id="PTHR30005:SF0">
    <property type="entry name" value="RETROGRADE REGULATION PROTEIN 2"/>
    <property type="match status" value="1"/>
</dbReference>
<feature type="domain" description="Ppx/GppA phosphatase N-terminal" evidence="2">
    <location>
        <begin position="23"/>
        <end position="302"/>
    </location>
</feature>
<proteinExistence type="inferred from homology"/>
<dbReference type="InterPro" id="IPR043129">
    <property type="entry name" value="ATPase_NBD"/>
</dbReference>
<dbReference type="STRING" id="137591.AO080_07235"/>
<dbReference type="Gene3D" id="3.30.420.40">
    <property type="match status" value="1"/>
</dbReference>
<protein>
    <submittedName>
        <fullName evidence="3">Ppx_2 protein</fullName>
        <ecNumber evidence="3">3.6.1.11</ecNumber>
    </submittedName>
</protein>
<sequence>MPTLAILDLGSNSVRMMVNRINADGSYEVLDRRQEMVRMSAGMGDEKVIQPDAIDRTMVALAEFKEIYTTFDEQVHVRAVATAAVRQASNQAEFLDRFKETMGFDLTVISGDQEAVYDFKGVMNSLPVNDALILDTGGASTEMILVKSGKMVQRISVPIGAVNITEAHLEKDLVSAKSLFNALTATNKYFHDIAWLANAVNLPIIAIGGSNRTLAKIMRHRRNQLDLPVHGYQMTKDEVDDIFAELLGDTKAERIEIRGLSKARGDIIIGGVLPIVTLLTIIDSNKVIFSQSGIREGVLFATIEELTNQHVLNPEARQLTVDAD</sequence>
<keyword evidence="4" id="KW-1185">Reference proteome</keyword>
<dbReference type="PANTHER" id="PTHR30005">
    <property type="entry name" value="EXOPOLYPHOSPHATASE"/>
    <property type="match status" value="1"/>
</dbReference>
<evidence type="ECO:0000313" key="4">
    <source>
        <dbReference type="Proteomes" id="UP000032287"/>
    </source>
</evidence>
<dbReference type="EMBL" id="JWHU01000010">
    <property type="protein sequence ID" value="KIU21324.1"/>
    <property type="molecule type" value="Genomic_DNA"/>
</dbReference>
<accession>A0A0D1JI04</accession>
<dbReference type="EC" id="3.6.1.11" evidence="3"/>
<name>A0A0D1JI04_9LACO</name>
<dbReference type="Gene3D" id="3.30.420.150">
    <property type="entry name" value="Exopolyphosphatase. Domain 2"/>
    <property type="match status" value="1"/>
</dbReference>
<keyword evidence="3" id="KW-0378">Hydrolase</keyword>
<reference evidence="3" key="1">
    <citation type="journal article" date="2015" name="Microbiology (Mosc.)">
        <title>Genomics of the Weissella cibaria species with an examination of its metabolic traits.</title>
        <authorList>
            <person name="Lynch K.M."/>
            <person name="Lucid A."/>
            <person name="Arendt E.K."/>
            <person name="Sleator R.D."/>
            <person name="Lucey B."/>
            <person name="Coffey A."/>
        </authorList>
    </citation>
    <scope>NUCLEOTIDE SEQUENCE [LARGE SCALE GENOMIC DNA]</scope>
    <source>
        <strain evidence="3">MG1</strain>
    </source>
</reference>
<dbReference type="Pfam" id="PF02541">
    <property type="entry name" value="Ppx-GppA"/>
    <property type="match status" value="1"/>
</dbReference>
<evidence type="ECO:0000313" key="3">
    <source>
        <dbReference type="EMBL" id="KIU21324.1"/>
    </source>
</evidence>
<evidence type="ECO:0000256" key="1">
    <source>
        <dbReference type="ARBA" id="ARBA00007125"/>
    </source>
</evidence>
<dbReference type="eggNOG" id="COG0248">
    <property type="taxonomic scope" value="Bacteria"/>
</dbReference>
<gene>
    <name evidence="3" type="primary">ppx_2</name>
    <name evidence="3" type="ORF">QX99_00784</name>
</gene>
<dbReference type="GO" id="GO:0004309">
    <property type="term" value="F:exopolyphosphatase activity"/>
    <property type="evidence" value="ECO:0007669"/>
    <property type="project" value="UniProtKB-EC"/>
</dbReference>
<dbReference type="InterPro" id="IPR050273">
    <property type="entry name" value="GppA/Ppx_hydrolase"/>
</dbReference>
<dbReference type="AlphaFoldDB" id="A0A0D1JI04"/>
<dbReference type="RefSeq" id="WP_043709429.1">
    <property type="nucleotide sequence ID" value="NZ_JALOCT010000017.1"/>
</dbReference>
<dbReference type="Proteomes" id="UP000032287">
    <property type="component" value="Unassembled WGS sequence"/>
</dbReference>
<organism evidence="3 4">
    <name type="scientific">Weissella cibaria</name>
    <dbReference type="NCBI Taxonomy" id="137591"/>
    <lineage>
        <taxon>Bacteria</taxon>
        <taxon>Bacillati</taxon>
        <taxon>Bacillota</taxon>
        <taxon>Bacilli</taxon>
        <taxon>Lactobacillales</taxon>
        <taxon>Lactobacillaceae</taxon>
        <taxon>Weissella</taxon>
    </lineage>
</organism>
<dbReference type="PATRIC" id="fig|137591.25.peg.754"/>
<dbReference type="CDD" id="cd24052">
    <property type="entry name" value="ASKHA_NBD_HpPPX-GppA-like"/>
    <property type="match status" value="1"/>
</dbReference>
<comment type="caution">
    <text evidence="3">The sequence shown here is derived from an EMBL/GenBank/DDBJ whole genome shotgun (WGS) entry which is preliminary data.</text>
</comment>
<dbReference type="InterPro" id="IPR003695">
    <property type="entry name" value="Ppx_GppA_N"/>
</dbReference>
<evidence type="ECO:0000259" key="2">
    <source>
        <dbReference type="Pfam" id="PF02541"/>
    </source>
</evidence>
<comment type="similarity">
    <text evidence="1">Belongs to the GppA/Ppx family.</text>
</comment>
<dbReference type="SUPFAM" id="SSF53067">
    <property type="entry name" value="Actin-like ATPase domain"/>
    <property type="match status" value="2"/>
</dbReference>